<dbReference type="InterPro" id="IPR003501">
    <property type="entry name" value="PTS_EIIB_2/3"/>
</dbReference>
<comment type="caution">
    <text evidence="7">Lacks conserved residue(s) required for the propagation of feature annotation.</text>
</comment>
<dbReference type="Proteomes" id="UP000251721">
    <property type="component" value="Unassembled WGS sequence"/>
</dbReference>
<dbReference type="SUPFAM" id="SSF52794">
    <property type="entry name" value="PTS system IIB component-like"/>
    <property type="match status" value="1"/>
</dbReference>
<proteinExistence type="predicted"/>
<name>A0A2X3FHS4_KLEPN</name>
<keyword evidence="2" id="KW-0597">Phosphoprotein</keyword>
<dbReference type="AlphaFoldDB" id="A0A2X3FHS4"/>
<dbReference type="GO" id="GO:0009401">
    <property type="term" value="P:phosphoenolpyruvate-dependent sugar phosphotransferase system"/>
    <property type="evidence" value="ECO:0007669"/>
    <property type="project" value="UniProtKB-KW"/>
</dbReference>
<evidence type="ECO:0000256" key="6">
    <source>
        <dbReference type="ARBA" id="ARBA00022777"/>
    </source>
</evidence>
<dbReference type="EC" id="2.7.1.-" evidence="9"/>
<dbReference type="GO" id="GO:0016301">
    <property type="term" value="F:kinase activity"/>
    <property type="evidence" value="ECO:0007669"/>
    <property type="project" value="UniProtKB-KW"/>
</dbReference>
<dbReference type="PANTHER" id="PTHR34581">
    <property type="entry name" value="PTS SYSTEM N,N'-DIACETYLCHITOBIOSE-SPECIFIC EIIB COMPONENT"/>
    <property type="match status" value="1"/>
</dbReference>
<protein>
    <submittedName>
        <fullName evidence="9">PTS system protein</fullName>
        <ecNumber evidence="9">2.7.1.-</ecNumber>
    </submittedName>
</protein>
<dbReference type="InterPro" id="IPR051819">
    <property type="entry name" value="PTS_sugar-specific_EIIB"/>
</dbReference>
<evidence type="ECO:0000256" key="4">
    <source>
        <dbReference type="ARBA" id="ARBA00022679"/>
    </source>
</evidence>
<evidence type="ECO:0000256" key="2">
    <source>
        <dbReference type="ARBA" id="ARBA00022553"/>
    </source>
</evidence>
<dbReference type="PROSITE" id="PS51100">
    <property type="entry name" value="PTS_EIIB_TYPE_3"/>
    <property type="match status" value="1"/>
</dbReference>
<gene>
    <name evidence="9" type="primary">gmuB_1</name>
    <name evidence="9" type="ORF">NCTC13465_04247</name>
</gene>
<reference evidence="9 10" key="1">
    <citation type="submission" date="2018-06" db="EMBL/GenBank/DDBJ databases">
        <authorList>
            <consortium name="Pathogen Informatics"/>
            <person name="Doyle S."/>
        </authorList>
    </citation>
    <scope>NUCLEOTIDE SEQUENCE [LARGE SCALE GENOMIC DNA]</scope>
    <source>
        <strain evidence="9 10">NCTC13465</strain>
    </source>
</reference>
<keyword evidence="5" id="KW-0598">Phosphotransferase system</keyword>
<evidence type="ECO:0000259" key="8">
    <source>
        <dbReference type="PROSITE" id="PS51100"/>
    </source>
</evidence>
<keyword evidence="4 9" id="KW-0808">Transferase</keyword>
<dbReference type="InterPro" id="IPR036095">
    <property type="entry name" value="PTS_EIIB-like_sf"/>
</dbReference>
<dbReference type="InterPro" id="IPR013012">
    <property type="entry name" value="PTS_EIIB_3"/>
</dbReference>
<dbReference type="Gene3D" id="3.40.50.2300">
    <property type="match status" value="1"/>
</dbReference>
<evidence type="ECO:0000313" key="10">
    <source>
        <dbReference type="Proteomes" id="UP000251721"/>
    </source>
</evidence>
<evidence type="ECO:0000256" key="3">
    <source>
        <dbReference type="ARBA" id="ARBA00022597"/>
    </source>
</evidence>
<dbReference type="Pfam" id="PF02302">
    <property type="entry name" value="PTS_IIB"/>
    <property type="match status" value="1"/>
</dbReference>
<evidence type="ECO:0000313" key="9">
    <source>
        <dbReference type="EMBL" id="SQC45685.1"/>
    </source>
</evidence>
<feature type="domain" description="PTS EIIB type-3" evidence="8">
    <location>
        <begin position="19"/>
        <end position="122"/>
    </location>
</feature>
<keyword evidence="3" id="KW-0762">Sugar transport</keyword>
<keyword evidence="1" id="KW-0813">Transport</keyword>
<dbReference type="PANTHER" id="PTHR34581:SF2">
    <property type="entry name" value="PTS SYSTEM N,N'-DIACETYLCHITOBIOSE-SPECIFIC EIIB COMPONENT"/>
    <property type="match status" value="1"/>
</dbReference>
<keyword evidence="6" id="KW-0418">Kinase</keyword>
<accession>A0A2X3FHS4</accession>
<evidence type="ECO:0000256" key="5">
    <source>
        <dbReference type="ARBA" id="ARBA00022683"/>
    </source>
</evidence>
<evidence type="ECO:0000256" key="7">
    <source>
        <dbReference type="PROSITE-ProRule" id="PRU00423"/>
    </source>
</evidence>
<organism evidence="9 10">
    <name type="scientific">Klebsiella pneumoniae</name>
    <dbReference type="NCBI Taxonomy" id="573"/>
    <lineage>
        <taxon>Bacteria</taxon>
        <taxon>Pseudomonadati</taxon>
        <taxon>Pseudomonadota</taxon>
        <taxon>Gammaproteobacteria</taxon>
        <taxon>Enterobacterales</taxon>
        <taxon>Enterobacteriaceae</taxon>
        <taxon>Klebsiella/Raoultella group</taxon>
        <taxon>Klebsiella</taxon>
        <taxon>Klebsiella pneumoniae complex</taxon>
    </lineage>
</organism>
<dbReference type="EMBL" id="UAWQ01000018">
    <property type="protein sequence ID" value="SQC45685.1"/>
    <property type="molecule type" value="Genomic_DNA"/>
</dbReference>
<evidence type="ECO:0000256" key="1">
    <source>
        <dbReference type="ARBA" id="ARBA00022448"/>
    </source>
</evidence>
<sequence length="122" mass="13759">MHPFLTIVRSSNLIRSGNYEKNYVVLFSRHVHQPADEKNDCGSRTAGLPVEINAYGVAEFAEQVGHYQVVLLGPQVKYMQQDLQKQADKYGIRVEPINMMDYGMQKGAAVLDFALSLIENKN</sequence>
<dbReference type="GO" id="GO:0008982">
    <property type="term" value="F:protein-N(PI)-phosphohistidine-sugar phosphotransferase activity"/>
    <property type="evidence" value="ECO:0007669"/>
    <property type="project" value="InterPro"/>
</dbReference>